<reference evidence="6 7" key="1">
    <citation type="submission" date="2018-10" db="EMBL/GenBank/DDBJ databases">
        <title>Histidinibacterium lentulum gen. nov., sp. nov., a marine bacterium from the culture broth of Picochlorum sp. 122.</title>
        <authorList>
            <person name="Wang G."/>
        </authorList>
    </citation>
    <scope>NUCLEOTIDE SEQUENCE [LARGE SCALE GENOMIC DNA]</scope>
    <source>
        <strain evidence="6 7">B17</strain>
    </source>
</reference>
<feature type="transmembrane region" description="Helical" evidence="4">
    <location>
        <begin position="365"/>
        <end position="386"/>
    </location>
</feature>
<feature type="transmembrane region" description="Helical" evidence="4">
    <location>
        <begin position="278"/>
        <end position="296"/>
    </location>
</feature>
<dbReference type="PANTHER" id="PTHR23537:SF1">
    <property type="entry name" value="SUGAR TRANSPORTER"/>
    <property type="match status" value="1"/>
</dbReference>
<feature type="transmembrane region" description="Helical" evidence="4">
    <location>
        <begin position="337"/>
        <end position="359"/>
    </location>
</feature>
<dbReference type="InterPro" id="IPR036259">
    <property type="entry name" value="MFS_trans_sf"/>
</dbReference>
<dbReference type="OrthoDB" id="9797953at2"/>
<dbReference type="GO" id="GO:0005886">
    <property type="term" value="C:plasma membrane"/>
    <property type="evidence" value="ECO:0007669"/>
    <property type="project" value="TreeGrafter"/>
</dbReference>
<keyword evidence="7" id="KW-1185">Reference proteome</keyword>
<feature type="transmembrane region" description="Helical" evidence="4">
    <location>
        <begin position="140"/>
        <end position="161"/>
    </location>
</feature>
<dbReference type="RefSeq" id="WP_123642718.1">
    <property type="nucleotide sequence ID" value="NZ_ML119086.1"/>
</dbReference>
<keyword evidence="3 4" id="KW-0472">Membrane</keyword>
<feature type="domain" description="Major facilitator superfamily (MFS) profile" evidence="5">
    <location>
        <begin position="1"/>
        <end position="397"/>
    </location>
</feature>
<feature type="transmembrane region" description="Helical" evidence="4">
    <location>
        <begin position="48"/>
        <end position="70"/>
    </location>
</feature>
<feature type="transmembrane region" description="Helical" evidence="4">
    <location>
        <begin position="77"/>
        <end position="97"/>
    </location>
</feature>
<feature type="transmembrane region" description="Helical" evidence="4">
    <location>
        <begin position="167"/>
        <end position="188"/>
    </location>
</feature>
<accession>A0A3N2QYA4</accession>
<feature type="transmembrane region" description="Helical" evidence="4">
    <location>
        <begin position="103"/>
        <end position="128"/>
    </location>
</feature>
<dbReference type="Gene3D" id="1.20.1250.20">
    <property type="entry name" value="MFS general substrate transporter like domains"/>
    <property type="match status" value="1"/>
</dbReference>
<proteinExistence type="predicted"/>
<dbReference type="InterPro" id="IPR010645">
    <property type="entry name" value="MFS_4"/>
</dbReference>
<evidence type="ECO:0000256" key="1">
    <source>
        <dbReference type="ARBA" id="ARBA00022692"/>
    </source>
</evidence>
<keyword evidence="2 4" id="KW-1133">Transmembrane helix</keyword>
<name>A0A3N2QYA4_9RHOB</name>
<evidence type="ECO:0000259" key="5">
    <source>
        <dbReference type="PROSITE" id="PS50850"/>
    </source>
</evidence>
<evidence type="ECO:0000256" key="3">
    <source>
        <dbReference type="ARBA" id="ARBA00023136"/>
    </source>
</evidence>
<dbReference type="InterPro" id="IPR020846">
    <property type="entry name" value="MFS_dom"/>
</dbReference>
<dbReference type="PANTHER" id="PTHR23537">
    <property type="match status" value="1"/>
</dbReference>
<organism evidence="6 7">
    <name type="scientific">Histidinibacterium lentulum</name>
    <dbReference type="NCBI Taxonomy" id="2480588"/>
    <lineage>
        <taxon>Bacteria</taxon>
        <taxon>Pseudomonadati</taxon>
        <taxon>Pseudomonadota</taxon>
        <taxon>Alphaproteobacteria</taxon>
        <taxon>Rhodobacterales</taxon>
        <taxon>Paracoccaceae</taxon>
        <taxon>Histidinibacterium</taxon>
    </lineage>
</organism>
<dbReference type="SUPFAM" id="SSF103473">
    <property type="entry name" value="MFS general substrate transporter"/>
    <property type="match status" value="1"/>
</dbReference>
<dbReference type="Proteomes" id="UP000268016">
    <property type="component" value="Unassembled WGS sequence"/>
</dbReference>
<dbReference type="PROSITE" id="PS50850">
    <property type="entry name" value="MFS"/>
    <property type="match status" value="1"/>
</dbReference>
<evidence type="ECO:0000256" key="2">
    <source>
        <dbReference type="ARBA" id="ARBA00022989"/>
    </source>
</evidence>
<feature type="transmembrane region" description="Helical" evidence="4">
    <location>
        <begin position="245"/>
        <end position="266"/>
    </location>
</feature>
<keyword evidence="1 4" id="KW-0812">Transmembrane</keyword>
<evidence type="ECO:0000256" key="4">
    <source>
        <dbReference type="SAM" id="Phobius"/>
    </source>
</evidence>
<feature type="transmembrane region" description="Helical" evidence="4">
    <location>
        <begin position="217"/>
        <end position="239"/>
    </location>
</feature>
<protein>
    <submittedName>
        <fullName evidence="6">YbfB/YjiJ family MFS transporter</fullName>
    </submittedName>
</protein>
<dbReference type="Pfam" id="PF06779">
    <property type="entry name" value="MFS_4"/>
    <property type="match status" value="1"/>
</dbReference>
<comment type="caution">
    <text evidence="6">The sequence shown here is derived from an EMBL/GenBank/DDBJ whole genome shotgun (WGS) entry which is preliminary data.</text>
</comment>
<evidence type="ECO:0000313" key="6">
    <source>
        <dbReference type="EMBL" id="ROU00170.1"/>
    </source>
</evidence>
<sequence>MMSKDATAWLVVAGLSLGPAVSNGLSRFSYGLILPAMQADLSWSFTEAGWLNTANAVGYLLGAVSTLALIDRVGPRRILSIGVAATPVALVGSAVFADLWMQSVFRVAAGIAGAGIFISGGAMAATLFRGEPTRNALAISLYFGGGGLGMIASGAVLPVLFDRYGVGAWPTAWLILAGLSALAVWPALRAARECPEPARVHFLVAQRLPVMRMIPAVLGYFLFAVGYIVYLTFLVALMHEGATRAGLIAACWTLLGLGVIAAPFAWRDVVARSAGGGPLALACLATGAATLLPIGLPGSVPALVASVVIFGLSFFIAPTAVTSFARKNLDQSAWGRAVGMFTAVFALGQILGPVLAGSVSDLTGSVAHGMGAAGLVLITGAALAALQCPLATRPIVEGA</sequence>
<evidence type="ECO:0000313" key="7">
    <source>
        <dbReference type="Proteomes" id="UP000268016"/>
    </source>
</evidence>
<gene>
    <name evidence="6" type="ORF">EAT49_12745</name>
</gene>
<dbReference type="AlphaFoldDB" id="A0A3N2QYA4"/>
<dbReference type="GO" id="GO:0022857">
    <property type="term" value="F:transmembrane transporter activity"/>
    <property type="evidence" value="ECO:0007669"/>
    <property type="project" value="InterPro"/>
</dbReference>
<feature type="transmembrane region" description="Helical" evidence="4">
    <location>
        <begin position="302"/>
        <end position="325"/>
    </location>
</feature>
<dbReference type="EMBL" id="RDRB01000006">
    <property type="protein sequence ID" value="ROU00170.1"/>
    <property type="molecule type" value="Genomic_DNA"/>
</dbReference>